<evidence type="ECO:0000256" key="8">
    <source>
        <dbReference type="ARBA" id="ARBA00023102"/>
    </source>
</evidence>
<dbReference type="NCBIfam" id="NF010783">
    <property type="entry name" value="PRK14186.1"/>
    <property type="match status" value="1"/>
</dbReference>
<keyword evidence="6 12" id="KW-0521">NADP</keyword>
<dbReference type="FunFam" id="3.40.50.720:FF:000094">
    <property type="entry name" value="Bifunctional protein FolD"/>
    <property type="match status" value="1"/>
</dbReference>
<comment type="caution">
    <text evidence="15">The sequence shown here is derived from an EMBL/GenBank/DDBJ whole genome shotgun (WGS) entry which is preliminary data.</text>
</comment>
<dbReference type="GO" id="GO:0006164">
    <property type="term" value="P:purine nucleotide biosynthetic process"/>
    <property type="evidence" value="ECO:0007669"/>
    <property type="project" value="UniProtKB-KW"/>
</dbReference>
<dbReference type="PANTHER" id="PTHR48099">
    <property type="entry name" value="C-1-TETRAHYDROFOLATE SYNTHASE, CYTOPLASMIC-RELATED"/>
    <property type="match status" value="1"/>
</dbReference>
<dbReference type="Pfam" id="PF02882">
    <property type="entry name" value="THF_DHG_CYH_C"/>
    <property type="match status" value="1"/>
</dbReference>
<proteinExistence type="inferred from homology"/>
<dbReference type="AlphaFoldDB" id="A0A3A1QXY6"/>
<dbReference type="GO" id="GO:0004488">
    <property type="term" value="F:methylenetetrahydrofolate dehydrogenase (NADP+) activity"/>
    <property type="evidence" value="ECO:0007669"/>
    <property type="project" value="UniProtKB-UniRule"/>
</dbReference>
<evidence type="ECO:0000256" key="12">
    <source>
        <dbReference type="HAMAP-Rule" id="MF_01576"/>
    </source>
</evidence>
<dbReference type="PRINTS" id="PR00085">
    <property type="entry name" value="THFDHDRGNASE"/>
</dbReference>
<evidence type="ECO:0000256" key="3">
    <source>
        <dbReference type="ARBA" id="ARBA00022605"/>
    </source>
</evidence>
<dbReference type="InterPro" id="IPR020867">
    <property type="entry name" value="THF_DH/CycHdrlase_CS"/>
</dbReference>
<name>A0A3A1QXY6_9BACI</name>
<dbReference type="GO" id="GO:0000105">
    <property type="term" value="P:L-histidine biosynthetic process"/>
    <property type="evidence" value="ECO:0007669"/>
    <property type="project" value="UniProtKB-KW"/>
</dbReference>
<protein>
    <recommendedName>
        <fullName evidence="12">Bifunctional protein FolD</fullName>
    </recommendedName>
    <domain>
        <recommendedName>
            <fullName evidence="12">Methylenetetrahydrofolate dehydrogenase</fullName>
            <ecNumber evidence="12">1.5.1.5</ecNumber>
        </recommendedName>
    </domain>
    <domain>
        <recommendedName>
            <fullName evidence="12">Methenyltetrahydrofolate cyclohydrolase</fullName>
            <ecNumber evidence="12">3.5.4.9</ecNumber>
        </recommendedName>
    </domain>
</protein>
<keyword evidence="10 12" id="KW-0511">Multifunctional enzyme</keyword>
<keyword evidence="4 12" id="KW-0658">Purine biosynthesis</keyword>
<comment type="subunit">
    <text evidence="12">Homodimer.</text>
</comment>
<evidence type="ECO:0000256" key="4">
    <source>
        <dbReference type="ARBA" id="ARBA00022755"/>
    </source>
</evidence>
<dbReference type="FunFam" id="3.40.50.10860:FF:000001">
    <property type="entry name" value="Bifunctional protein FolD"/>
    <property type="match status" value="1"/>
</dbReference>
<keyword evidence="16" id="KW-1185">Reference proteome</keyword>
<reference evidence="15 16" key="1">
    <citation type="submission" date="2018-09" db="EMBL/GenBank/DDBJ databases">
        <title>Bacillus saliacetes sp. nov., isolated from Thai shrimp paste (Ka-pi).</title>
        <authorList>
            <person name="Daroonpunt R."/>
            <person name="Tanasupawat S."/>
            <person name="Yiamsombut S."/>
        </authorList>
    </citation>
    <scope>NUCLEOTIDE SEQUENCE [LARGE SCALE GENOMIC DNA]</scope>
    <source>
        <strain evidence="15 16">SKP7-4</strain>
    </source>
</reference>
<keyword evidence="8 12" id="KW-0368">Histidine biosynthesis</keyword>
<evidence type="ECO:0000313" key="16">
    <source>
        <dbReference type="Proteomes" id="UP000265801"/>
    </source>
</evidence>
<evidence type="ECO:0000256" key="2">
    <source>
        <dbReference type="ARBA" id="ARBA00022563"/>
    </source>
</evidence>
<evidence type="ECO:0000313" key="15">
    <source>
        <dbReference type="EMBL" id="RIW33637.1"/>
    </source>
</evidence>
<comment type="function">
    <text evidence="12">Catalyzes the oxidation of 5,10-methylenetetrahydrofolate to 5,10-methenyltetrahydrofolate and then the hydrolysis of 5,10-methenyltetrahydrofolate to 10-formyltetrahydrofolate.</text>
</comment>
<dbReference type="RefSeq" id="WP_119546995.1">
    <property type="nucleotide sequence ID" value="NZ_QXIR01000013.1"/>
</dbReference>
<keyword evidence="9 12" id="KW-0486">Methionine biosynthesis</keyword>
<dbReference type="PANTHER" id="PTHR48099:SF5">
    <property type="entry name" value="C-1-TETRAHYDROFOLATE SYNTHASE, CYTOPLASMIC"/>
    <property type="match status" value="1"/>
</dbReference>
<accession>A0A3A1QXY6</accession>
<evidence type="ECO:0000256" key="9">
    <source>
        <dbReference type="ARBA" id="ARBA00023167"/>
    </source>
</evidence>
<dbReference type="GO" id="GO:0009086">
    <property type="term" value="P:methionine biosynthetic process"/>
    <property type="evidence" value="ECO:0007669"/>
    <property type="project" value="UniProtKB-KW"/>
</dbReference>
<feature type="domain" description="Tetrahydrofolate dehydrogenase/cyclohydrolase NAD(P)-binding" evidence="14">
    <location>
        <begin position="139"/>
        <end position="280"/>
    </location>
</feature>
<dbReference type="UniPathway" id="UPA00193"/>
<dbReference type="PROSITE" id="PS00767">
    <property type="entry name" value="THF_DHG_CYH_2"/>
    <property type="match status" value="1"/>
</dbReference>
<dbReference type="GO" id="GO:0004477">
    <property type="term" value="F:methenyltetrahydrofolate cyclohydrolase activity"/>
    <property type="evidence" value="ECO:0007669"/>
    <property type="project" value="UniProtKB-UniRule"/>
</dbReference>
<dbReference type="PROSITE" id="PS00766">
    <property type="entry name" value="THF_DHG_CYH_1"/>
    <property type="match status" value="1"/>
</dbReference>
<evidence type="ECO:0000259" key="13">
    <source>
        <dbReference type="Pfam" id="PF00763"/>
    </source>
</evidence>
<dbReference type="InterPro" id="IPR020631">
    <property type="entry name" value="THF_DH/CycHdrlase_NAD-bd_dom"/>
</dbReference>
<evidence type="ECO:0000259" key="14">
    <source>
        <dbReference type="Pfam" id="PF02882"/>
    </source>
</evidence>
<dbReference type="CDD" id="cd01080">
    <property type="entry name" value="NAD_bind_m-THF_DH_Cyclohyd"/>
    <property type="match status" value="1"/>
</dbReference>
<dbReference type="InterPro" id="IPR036291">
    <property type="entry name" value="NAD(P)-bd_dom_sf"/>
</dbReference>
<comment type="pathway">
    <text evidence="1 12">One-carbon metabolism; tetrahydrofolate interconversion.</text>
</comment>
<dbReference type="Proteomes" id="UP000265801">
    <property type="component" value="Unassembled WGS sequence"/>
</dbReference>
<evidence type="ECO:0000256" key="10">
    <source>
        <dbReference type="ARBA" id="ARBA00023268"/>
    </source>
</evidence>
<comment type="similarity">
    <text evidence="12">Belongs to the tetrahydrofolate dehydrogenase/cyclohydrolase family.</text>
</comment>
<keyword evidence="2 12" id="KW-0554">One-carbon metabolism</keyword>
<dbReference type="SUPFAM" id="SSF53223">
    <property type="entry name" value="Aminoacid dehydrogenase-like, N-terminal domain"/>
    <property type="match status" value="1"/>
</dbReference>
<dbReference type="InterPro" id="IPR000672">
    <property type="entry name" value="THF_DH/CycHdrlase"/>
</dbReference>
<comment type="caution">
    <text evidence="12">Lacks conserved residue(s) required for the propagation of feature annotation.</text>
</comment>
<evidence type="ECO:0000256" key="7">
    <source>
        <dbReference type="ARBA" id="ARBA00023002"/>
    </source>
</evidence>
<dbReference type="Gene3D" id="3.40.50.10860">
    <property type="entry name" value="Leucine Dehydrogenase, chain A, domain 1"/>
    <property type="match status" value="1"/>
</dbReference>
<dbReference type="InterPro" id="IPR020630">
    <property type="entry name" value="THF_DH/CycHdrlase_cat_dom"/>
</dbReference>
<dbReference type="Pfam" id="PF00763">
    <property type="entry name" value="THF_DHG_CYH"/>
    <property type="match status" value="1"/>
</dbReference>
<evidence type="ECO:0000256" key="6">
    <source>
        <dbReference type="ARBA" id="ARBA00022857"/>
    </source>
</evidence>
<dbReference type="EMBL" id="QXIR01000013">
    <property type="protein sequence ID" value="RIW33637.1"/>
    <property type="molecule type" value="Genomic_DNA"/>
</dbReference>
<comment type="catalytic activity">
    <reaction evidence="12">
        <text>(6R)-5,10-methylene-5,6,7,8-tetrahydrofolate + NADP(+) = (6R)-5,10-methenyltetrahydrofolate + NADPH</text>
        <dbReference type="Rhea" id="RHEA:22812"/>
        <dbReference type="ChEBI" id="CHEBI:15636"/>
        <dbReference type="ChEBI" id="CHEBI:57455"/>
        <dbReference type="ChEBI" id="CHEBI:57783"/>
        <dbReference type="ChEBI" id="CHEBI:58349"/>
        <dbReference type="EC" id="1.5.1.5"/>
    </reaction>
</comment>
<gene>
    <name evidence="12 15" type="primary">folD</name>
    <name evidence="15" type="ORF">D3H55_11205</name>
</gene>
<evidence type="ECO:0000256" key="1">
    <source>
        <dbReference type="ARBA" id="ARBA00004777"/>
    </source>
</evidence>
<organism evidence="15 16">
    <name type="scientific">Bacillus salacetis</name>
    <dbReference type="NCBI Taxonomy" id="2315464"/>
    <lineage>
        <taxon>Bacteria</taxon>
        <taxon>Bacillati</taxon>
        <taxon>Bacillota</taxon>
        <taxon>Bacilli</taxon>
        <taxon>Bacillales</taxon>
        <taxon>Bacillaceae</taxon>
        <taxon>Bacillus</taxon>
    </lineage>
</organism>
<dbReference type="InterPro" id="IPR046346">
    <property type="entry name" value="Aminoacid_DH-like_N_sf"/>
</dbReference>
<dbReference type="NCBIfam" id="NF010786">
    <property type="entry name" value="PRK14189.1"/>
    <property type="match status" value="1"/>
</dbReference>
<keyword evidence="5 12" id="KW-0378">Hydrolase</keyword>
<comment type="catalytic activity">
    <reaction evidence="11 12">
        <text>(6R)-5,10-methenyltetrahydrofolate + H2O = (6R)-10-formyltetrahydrofolate + H(+)</text>
        <dbReference type="Rhea" id="RHEA:23700"/>
        <dbReference type="ChEBI" id="CHEBI:15377"/>
        <dbReference type="ChEBI" id="CHEBI:15378"/>
        <dbReference type="ChEBI" id="CHEBI:57455"/>
        <dbReference type="ChEBI" id="CHEBI:195366"/>
        <dbReference type="EC" id="3.5.4.9"/>
    </reaction>
</comment>
<dbReference type="SUPFAM" id="SSF51735">
    <property type="entry name" value="NAD(P)-binding Rossmann-fold domains"/>
    <property type="match status" value="1"/>
</dbReference>
<dbReference type="HAMAP" id="MF_01576">
    <property type="entry name" value="THF_DHG_CYH"/>
    <property type="match status" value="1"/>
</dbReference>
<dbReference type="GO" id="GO:0035999">
    <property type="term" value="P:tetrahydrofolate interconversion"/>
    <property type="evidence" value="ECO:0007669"/>
    <property type="project" value="UniProtKB-UniRule"/>
</dbReference>
<evidence type="ECO:0000256" key="5">
    <source>
        <dbReference type="ARBA" id="ARBA00022801"/>
    </source>
</evidence>
<feature type="binding site" evidence="12">
    <location>
        <begin position="165"/>
        <end position="167"/>
    </location>
    <ligand>
        <name>NADP(+)</name>
        <dbReference type="ChEBI" id="CHEBI:58349"/>
    </ligand>
</feature>
<dbReference type="OrthoDB" id="9803580at2"/>
<sequence>MPAKLIDGKKIAHFYRNSIAEEVKQLKQEGVVPGLAVIQAGENPASQTYVRMKRKTCEEMGIYSVLIEYDDNVSEKELLGKIDQLNQDPSIHGILVQLPLPEGIQTENVIDQISPDKDVDGFHPVNIGRMMIGKDAFLPCTPFGILKMLEYENIQLGGRHAVVVGRSNIVGKPAGQLLLRENATVTYCHSKTENLSSYTKDADILISAAGRAKFIHGNDIKPGAVVIDVGMNRDEDGKLCGDIDFESALDIAGYITPVPGGVGPMTITMLMFNTVKSARRSLLEA</sequence>
<keyword evidence="7 12" id="KW-0560">Oxidoreductase</keyword>
<dbReference type="NCBIfam" id="NF008058">
    <property type="entry name" value="PRK10792.1"/>
    <property type="match status" value="1"/>
</dbReference>
<dbReference type="EC" id="1.5.1.5" evidence="12"/>
<dbReference type="Gene3D" id="3.40.50.720">
    <property type="entry name" value="NAD(P)-binding Rossmann-like Domain"/>
    <property type="match status" value="1"/>
</dbReference>
<keyword evidence="3 12" id="KW-0028">Amino-acid biosynthesis</keyword>
<feature type="domain" description="Tetrahydrofolate dehydrogenase/cyclohydrolase catalytic" evidence="13">
    <location>
        <begin position="6"/>
        <end position="120"/>
    </location>
</feature>
<evidence type="ECO:0000256" key="11">
    <source>
        <dbReference type="ARBA" id="ARBA00036357"/>
    </source>
</evidence>
<dbReference type="GO" id="GO:0005829">
    <property type="term" value="C:cytosol"/>
    <property type="evidence" value="ECO:0007669"/>
    <property type="project" value="TreeGrafter"/>
</dbReference>
<dbReference type="EC" id="3.5.4.9" evidence="12"/>